<feature type="compositionally biased region" description="Low complexity" evidence="1">
    <location>
        <begin position="298"/>
        <end position="327"/>
    </location>
</feature>
<feature type="transmembrane region" description="Helical" evidence="2">
    <location>
        <begin position="173"/>
        <end position="197"/>
    </location>
</feature>
<dbReference type="STRING" id="1958950.BZK31_10385"/>
<dbReference type="EMBL" id="MUIO01000029">
    <property type="protein sequence ID" value="ORC59559.1"/>
    <property type="molecule type" value="Genomic_DNA"/>
</dbReference>
<dbReference type="Proteomes" id="UP000192815">
    <property type="component" value="Unassembled WGS sequence"/>
</dbReference>
<feature type="region of interest" description="Disordered" evidence="1">
    <location>
        <begin position="210"/>
        <end position="229"/>
    </location>
</feature>
<name>A0A1X0N7A7_9PSED</name>
<accession>A0A1X0N7A7</accession>
<evidence type="ECO:0000256" key="1">
    <source>
        <dbReference type="SAM" id="MobiDB-lite"/>
    </source>
</evidence>
<proteinExistence type="predicted"/>
<reference evidence="4" key="1">
    <citation type="submission" date="2017-02" db="EMBL/GenBank/DDBJ databases">
        <title>Pseudomonas floridae sp. nov., a novel pathogenic bacterial species isolated from tomato.</title>
        <authorList>
            <person name="Timilsina S."/>
            <person name="Vallad G.E."/>
            <person name="Jones J.B."/>
        </authorList>
    </citation>
    <scope>NUCLEOTIDE SEQUENCE [LARGE SCALE GENOMIC DNA]</scope>
    <source>
        <strain evidence="4">GEV388</strain>
    </source>
</reference>
<keyword evidence="2" id="KW-1133">Transmembrane helix</keyword>
<evidence type="ECO:0000313" key="3">
    <source>
        <dbReference type="EMBL" id="ORC59559.1"/>
    </source>
</evidence>
<organism evidence="3 4">
    <name type="scientific">Pseudomonas floridensis</name>
    <dbReference type="NCBI Taxonomy" id="1958950"/>
    <lineage>
        <taxon>Bacteria</taxon>
        <taxon>Pseudomonadati</taxon>
        <taxon>Pseudomonadota</taxon>
        <taxon>Gammaproteobacteria</taxon>
        <taxon>Pseudomonadales</taxon>
        <taxon>Pseudomonadaceae</taxon>
        <taxon>Pseudomonas</taxon>
    </lineage>
</organism>
<feature type="transmembrane region" description="Helical" evidence="2">
    <location>
        <begin position="267"/>
        <end position="285"/>
    </location>
</feature>
<keyword evidence="2" id="KW-0812">Transmembrane</keyword>
<feature type="transmembrane region" description="Helical" evidence="2">
    <location>
        <begin position="234"/>
        <end position="255"/>
    </location>
</feature>
<dbReference type="RefSeq" id="WP_083182577.1">
    <property type="nucleotide sequence ID" value="NZ_CBCRZR010000014.1"/>
</dbReference>
<dbReference type="AlphaFoldDB" id="A0A1X0N7A7"/>
<keyword evidence="4" id="KW-1185">Reference proteome</keyword>
<feature type="compositionally biased region" description="Basic and acidic residues" evidence="1">
    <location>
        <begin position="328"/>
        <end position="339"/>
    </location>
</feature>
<dbReference type="SUPFAM" id="SSF56399">
    <property type="entry name" value="ADP-ribosylation"/>
    <property type="match status" value="1"/>
</dbReference>
<comment type="caution">
    <text evidence="3">The sequence shown here is derived from an EMBL/GenBank/DDBJ whole genome shotgun (WGS) entry which is preliminary data.</text>
</comment>
<sequence length="339" mass="36014">MTLKTALCRYRYDPLDRLASRSLLAEAVSRLFYQADRLASELQGSEQHRFFHRDRQPLACHTLIDNVPGNTLTATDQQNSVLNALNGGQPVAVAYTPYGHHAPAAHLPGYLGEKPDPVTGHYLLGNGYRAYNPVLMRFNSPDSLSPFGKGGLNAYAYCAGDPLNRSDSSGHDWLDIALSAAYIGAGLATAGFGLAMARPSLKAVFKGVKTKPPATDVSPASPAPRRSADTGEKLSAVVAVGAVAASVVWGSAFIVKNAAPDSPLQQPLAAIAVALSLSTLVFRGGNFARTEIKKRTARPATVASPSPSPSRRSIGVQTSYSIRSRSSSVRDDLVEETRL</sequence>
<keyword evidence="2" id="KW-0472">Membrane</keyword>
<feature type="region of interest" description="Disordered" evidence="1">
    <location>
        <begin position="295"/>
        <end position="339"/>
    </location>
</feature>
<dbReference type="NCBIfam" id="TIGR03696">
    <property type="entry name" value="Rhs_assc_core"/>
    <property type="match status" value="1"/>
</dbReference>
<gene>
    <name evidence="3" type="ORF">BZK31_10385</name>
</gene>
<evidence type="ECO:0000313" key="4">
    <source>
        <dbReference type="Proteomes" id="UP000192815"/>
    </source>
</evidence>
<evidence type="ECO:0000256" key="2">
    <source>
        <dbReference type="SAM" id="Phobius"/>
    </source>
</evidence>
<dbReference type="OrthoDB" id="5905222at2"/>
<dbReference type="Gene3D" id="2.180.10.10">
    <property type="entry name" value="RHS repeat-associated core"/>
    <property type="match status" value="1"/>
</dbReference>
<protein>
    <submittedName>
        <fullName evidence="3">RHS repeat-associated core domain-containing protein</fullName>
    </submittedName>
</protein>
<dbReference type="InterPro" id="IPR022385">
    <property type="entry name" value="Rhs_assc_core"/>
</dbReference>